<dbReference type="InterPro" id="IPR006680">
    <property type="entry name" value="Amidohydro-rel"/>
</dbReference>
<dbReference type="PANTHER" id="PTHR21240">
    <property type="entry name" value="2-AMINO-3-CARBOXYLMUCONATE-6-SEMIALDEHYDE DECARBOXYLASE"/>
    <property type="match status" value="1"/>
</dbReference>
<dbReference type="Pfam" id="PF04909">
    <property type="entry name" value="Amidohydro_2"/>
    <property type="match status" value="1"/>
</dbReference>
<comment type="caution">
    <text evidence="3">The sequence shown here is derived from an EMBL/GenBank/DDBJ whole genome shotgun (WGS) entry which is preliminary data.</text>
</comment>
<evidence type="ECO:0000313" key="4">
    <source>
        <dbReference type="Proteomes" id="UP000228886"/>
    </source>
</evidence>
<dbReference type="GO" id="GO:0016787">
    <property type="term" value="F:hydrolase activity"/>
    <property type="evidence" value="ECO:0007669"/>
    <property type="project" value="InterPro"/>
</dbReference>
<reference evidence="4" key="1">
    <citation type="submission" date="2017-09" db="EMBL/GenBank/DDBJ databases">
        <title>Depth-based differentiation of microbial function through sediment-hosted aquifers and enrichment of novel symbionts in the deep terrestrial subsurface.</title>
        <authorList>
            <person name="Probst A.J."/>
            <person name="Ladd B."/>
            <person name="Jarett J.K."/>
            <person name="Geller-Mcgrath D.E."/>
            <person name="Sieber C.M.K."/>
            <person name="Emerson J.B."/>
            <person name="Anantharaman K."/>
            <person name="Thomas B.C."/>
            <person name="Malmstrom R."/>
            <person name="Stieglmeier M."/>
            <person name="Klingl A."/>
            <person name="Woyke T."/>
            <person name="Ryan C.M."/>
            <person name="Banfield J.F."/>
        </authorList>
    </citation>
    <scope>NUCLEOTIDE SEQUENCE [LARGE SCALE GENOMIC DNA]</scope>
</reference>
<dbReference type="Proteomes" id="UP000228886">
    <property type="component" value="Unassembled WGS sequence"/>
</dbReference>
<proteinExistence type="predicted"/>
<dbReference type="GO" id="GO:0016831">
    <property type="term" value="F:carboxy-lyase activity"/>
    <property type="evidence" value="ECO:0007669"/>
    <property type="project" value="InterPro"/>
</dbReference>
<accession>A0A2M7E772</accession>
<protein>
    <recommendedName>
        <fullName evidence="2">Amidohydrolase-related domain-containing protein</fullName>
    </recommendedName>
</protein>
<sequence length="264" mass="30991">MIIDCHHHLGEEPDYVEKLVQECKRLKIDKVCLMGLPDFEGFSTNSQIKEAIKRYPDFLIGFAFADLRTIIPDDINRFKEKKFSGLKFIYPPANYDTEKFDRVYQRAEELEMPALFHLGIVARNELLNPYRISSNYMKPIYLDTLARIFPKLNIIGAHLGNPWYEEATMAARWNPNLYFDLSGSTLKKKTPEFLGNLLWWTPQTRYRDPEGRYAWEKILFGSDVPYNEIEEVMADYKRILNKLKISQEIQDKMFGGTMAKILKL</sequence>
<evidence type="ECO:0000259" key="2">
    <source>
        <dbReference type="Pfam" id="PF04909"/>
    </source>
</evidence>
<dbReference type="AlphaFoldDB" id="A0A2M7E772"/>
<feature type="domain" description="Amidohydrolase-related" evidence="2">
    <location>
        <begin position="43"/>
        <end position="263"/>
    </location>
</feature>
<keyword evidence="1" id="KW-0456">Lyase</keyword>
<organism evidence="3 4">
    <name type="scientific">bacterium (Candidatus Ratteibacteria) CG01_land_8_20_14_3_00_40_19</name>
    <dbReference type="NCBI Taxonomy" id="2014290"/>
    <lineage>
        <taxon>Bacteria</taxon>
        <taxon>Candidatus Ratteibacteria</taxon>
    </lineage>
</organism>
<dbReference type="PANTHER" id="PTHR21240:SF19">
    <property type="entry name" value="CATALYTIC_ HYDROLASE"/>
    <property type="match status" value="1"/>
</dbReference>
<dbReference type="InterPro" id="IPR032466">
    <property type="entry name" value="Metal_Hydrolase"/>
</dbReference>
<evidence type="ECO:0000313" key="3">
    <source>
        <dbReference type="EMBL" id="PIV63586.1"/>
    </source>
</evidence>
<evidence type="ECO:0000256" key="1">
    <source>
        <dbReference type="ARBA" id="ARBA00023239"/>
    </source>
</evidence>
<dbReference type="SUPFAM" id="SSF51556">
    <property type="entry name" value="Metallo-dependent hydrolases"/>
    <property type="match status" value="1"/>
</dbReference>
<dbReference type="Gene3D" id="3.20.20.140">
    <property type="entry name" value="Metal-dependent hydrolases"/>
    <property type="match status" value="1"/>
</dbReference>
<dbReference type="EMBL" id="PETL01000320">
    <property type="protein sequence ID" value="PIV63586.1"/>
    <property type="molecule type" value="Genomic_DNA"/>
</dbReference>
<dbReference type="InterPro" id="IPR032465">
    <property type="entry name" value="ACMSD"/>
</dbReference>
<name>A0A2M7E772_9BACT</name>
<gene>
    <name evidence="3" type="ORF">COS11_06665</name>
</gene>